<dbReference type="InterPro" id="IPR000843">
    <property type="entry name" value="HTH_LacI"/>
</dbReference>
<dbReference type="GO" id="GO:0000976">
    <property type="term" value="F:transcription cis-regulatory region binding"/>
    <property type="evidence" value="ECO:0007669"/>
    <property type="project" value="TreeGrafter"/>
</dbReference>
<dbReference type="AlphaFoldDB" id="A0A9X2X683"/>
<keyword evidence="3" id="KW-0804">Transcription</keyword>
<dbReference type="Gene3D" id="1.10.260.40">
    <property type="entry name" value="lambda repressor-like DNA-binding domains"/>
    <property type="match status" value="1"/>
</dbReference>
<feature type="domain" description="HTH lacI-type" evidence="4">
    <location>
        <begin position="7"/>
        <end position="61"/>
    </location>
</feature>
<accession>A0A9X2X683</accession>
<dbReference type="PANTHER" id="PTHR30146:SF2">
    <property type="entry name" value="HTH-TYPE TRANSCRIPTIONAL REGULATOR GNTR"/>
    <property type="match status" value="1"/>
</dbReference>
<dbReference type="Gene3D" id="3.40.50.2300">
    <property type="match status" value="2"/>
</dbReference>
<evidence type="ECO:0000313" key="6">
    <source>
        <dbReference type="Proteomes" id="UP001149009"/>
    </source>
</evidence>
<dbReference type="SUPFAM" id="SSF53822">
    <property type="entry name" value="Periplasmic binding protein-like I"/>
    <property type="match status" value="1"/>
</dbReference>
<evidence type="ECO:0000313" key="5">
    <source>
        <dbReference type="EMBL" id="MCT8988931.1"/>
    </source>
</evidence>
<dbReference type="EMBL" id="JAODNV010000003">
    <property type="protein sequence ID" value="MCT8988931.1"/>
    <property type="molecule type" value="Genomic_DNA"/>
</dbReference>
<dbReference type="Pfam" id="PF00356">
    <property type="entry name" value="LacI"/>
    <property type="match status" value="1"/>
</dbReference>
<keyword evidence="6" id="KW-1185">Reference proteome</keyword>
<evidence type="ECO:0000259" key="4">
    <source>
        <dbReference type="PROSITE" id="PS50932"/>
    </source>
</evidence>
<dbReference type="InterPro" id="IPR010982">
    <property type="entry name" value="Lambda_DNA-bd_dom_sf"/>
</dbReference>
<dbReference type="InterPro" id="IPR046335">
    <property type="entry name" value="LacI/GalR-like_sensor"/>
</dbReference>
<dbReference type="CDD" id="cd01575">
    <property type="entry name" value="PBP1_GntR"/>
    <property type="match status" value="1"/>
</dbReference>
<proteinExistence type="predicted"/>
<dbReference type="PANTHER" id="PTHR30146">
    <property type="entry name" value="LACI-RELATED TRANSCRIPTIONAL REPRESSOR"/>
    <property type="match status" value="1"/>
</dbReference>
<dbReference type="CDD" id="cd01392">
    <property type="entry name" value="HTH_LacI"/>
    <property type="match status" value="1"/>
</dbReference>
<evidence type="ECO:0000256" key="3">
    <source>
        <dbReference type="ARBA" id="ARBA00023163"/>
    </source>
</evidence>
<dbReference type="PROSITE" id="PS50932">
    <property type="entry name" value="HTH_LACI_2"/>
    <property type="match status" value="1"/>
</dbReference>
<keyword evidence="1" id="KW-0805">Transcription regulation</keyword>
<dbReference type="Pfam" id="PF13377">
    <property type="entry name" value="Peripla_BP_3"/>
    <property type="match status" value="1"/>
</dbReference>
<name>A0A9X2X683_9HYPH</name>
<dbReference type="SMART" id="SM00354">
    <property type="entry name" value="HTH_LACI"/>
    <property type="match status" value="1"/>
</dbReference>
<dbReference type="SUPFAM" id="SSF47413">
    <property type="entry name" value="lambda repressor-like DNA-binding domains"/>
    <property type="match status" value="1"/>
</dbReference>
<protein>
    <submittedName>
        <fullName evidence="5">LacI family DNA-binding transcriptional regulator</fullName>
    </submittedName>
</protein>
<dbReference type="GO" id="GO:0003700">
    <property type="term" value="F:DNA-binding transcription factor activity"/>
    <property type="evidence" value="ECO:0007669"/>
    <property type="project" value="TreeGrafter"/>
</dbReference>
<comment type="caution">
    <text evidence="5">The sequence shown here is derived from an EMBL/GenBank/DDBJ whole genome shotgun (WGS) entry which is preliminary data.</text>
</comment>
<dbReference type="RefSeq" id="WP_261513588.1">
    <property type="nucleotide sequence ID" value="NZ_JAODNV010000003.1"/>
</dbReference>
<sequence length="344" mass="37504">MRDGRKVTLSDVAAHVGVSAITVSRALRTPEKVSLKLREEISRAIDLLGYVPDPAARALASSRTDVIGVIIPSVTNSVFADVLRGIYTAVEKTPFDIQLGNTRYSPLKEEKLLKVFLGQKPAGLIVSGIDQSERGRSLLETASCPVVQIMETGENPVDIMIGFSHYEAARAATIHLIEQGYRKLAFMGARMDPRTQRRFQGFRQAAAEAGLFSEERVVTTAEPSSVSLGSQLFCELIEQAPDLDAVFCINDDLALGVMFEAQRRRLSVPDRLGICGFNDLEMMAAAEPPITSVRTFRYEMGKRAVEMLLEAIAVGRGHRGTIVDLGFEVRKRASTARGSCGASD</sequence>
<organism evidence="5 6">
    <name type="scientific">Chelativorans petroleitrophicus</name>
    <dbReference type="NCBI Taxonomy" id="2975484"/>
    <lineage>
        <taxon>Bacteria</taxon>
        <taxon>Pseudomonadati</taxon>
        <taxon>Pseudomonadota</taxon>
        <taxon>Alphaproteobacteria</taxon>
        <taxon>Hyphomicrobiales</taxon>
        <taxon>Phyllobacteriaceae</taxon>
        <taxon>Chelativorans</taxon>
    </lineage>
</organism>
<reference evidence="5" key="1">
    <citation type="submission" date="2022-08" db="EMBL/GenBank/DDBJ databases">
        <title>Chelativorans sichuanense sp. nov., a paraffin oil-degrading bacterium isolated from a mixture of oil-based drill cuttings and paddy soil.</title>
        <authorList>
            <person name="Yu J."/>
            <person name="Liu H."/>
            <person name="Chen Q."/>
        </authorList>
    </citation>
    <scope>NUCLEOTIDE SEQUENCE</scope>
    <source>
        <strain evidence="5">SCAU 2101</strain>
    </source>
</reference>
<dbReference type="PROSITE" id="PS00356">
    <property type="entry name" value="HTH_LACI_1"/>
    <property type="match status" value="1"/>
</dbReference>
<evidence type="ECO:0000256" key="2">
    <source>
        <dbReference type="ARBA" id="ARBA00023125"/>
    </source>
</evidence>
<evidence type="ECO:0000256" key="1">
    <source>
        <dbReference type="ARBA" id="ARBA00023015"/>
    </source>
</evidence>
<gene>
    <name evidence="5" type="ORF">NYR54_01290</name>
</gene>
<keyword evidence="2 5" id="KW-0238">DNA-binding</keyword>
<dbReference type="InterPro" id="IPR028082">
    <property type="entry name" value="Peripla_BP_I"/>
</dbReference>
<dbReference type="Proteomes" id="UP001149009">
    <property type="component" value="Unassembled WGS sequence"/>
</dbReference>